<evidence type="ECO:0000256" key="1">
    <source>
        <dbReference type="SAM" id="MobiDB-lite"/>
    </source>
</evidence>
<reference evidence="2 3" key="1">
    <citation type="journal article" date="2017" name="Nat. Commun.">
        <title>Genome assembly with in vitro proximity ligation data and whole-genome triplication in lettuce.</title>
        <authorList>
            <person name="Reyes-Chin-Wo S."/>
            <person name="Wang Z."/>
            <person name="Yang X."/>
            <person name="Kozik A."/>
            <person name="Arikit S."/>
            <person name="Song C."/>
            <person name="Xia L."/>
            <person name="Froenicke L."/>
            <person name="Lavelle D.O."/>
            <person name="Truco M.J."/>
            <person name="Xia R."/>
            <person name="Zhu S."/>
            <person name="Xu C."/>
            <person name="Xu H."/>
            <person name="Xu X."/>
            <person name="Cox K."/>
            <person name="Korf I."/>
            <person name="Meyers B.C."/>
            <person name="Michelmore R.W."/>
        </authorList>
    </citation>
    <scope>NUCLEOTIDE SEQUENCE [LARGE SCALE GENOMIC DNA]</scope>
    <source>
        <strain evidence="3">cv. Salinas</strain>
        <tissue evidence="2">Seedlings</tissue>
    </source>
</reference>
<protein>
    <submittedName>
        <fullName evidence="2">Uncharacterized protein</fullName>
    </submittedName>
</protein>
<gene>
    <name evidence="2" type="ORF">LSAT_V11C700367660</name>
</gene>
<dbReference type="AlphaFoldDB" id="A0A9R1V277"/>
<proteinExistence type="predicted"/>
<sequence length="127" mass="14709">MDRGKAIVDSGVECEGTSGLLPHEKLDAELELSDLENSMEPTIPLNLSERDEEDKDENSEEEPKEDHEEETDKGPDQEFEEDPEEEPKGNHVEYHVEQRYKMFHMPYVEYVSQLVLVLIGSSYIRKK</sequence>
<evidence type="ECO:0000313" key="2">
    <source>
        <dbReference type="EMBL" id="KAJ0197908.1"/>
    </source>
</evidence>
<feature type="compositionally biased region" description="Basic and acidic residues" evidence="1">
    <location>
        <begin position="64"/>
        <end position="76"/>
    </location>
</feature>
<keyword evidence="3" id="KW-1185">Reference proteome</keyword>
<evidence type="ECO:0000313" key="3">
    <source>
        <dbReference type="Proteomes" id="UP000235145"/>
    </source>
</evidence>
<feature type="compositionally biased region" description="Acidic residues" evidence="1">
    <location>
        <begin position="50"/>
        <end position="63"/>
    </location>
</feature>
<feature type="region of interest" description="Disordered" evidence="1">
    <location>
        <begin position="1"/>
        <end position="93"/>
    </location>
</feature>
<name>A0A9R1V277_LACSA</name>
<comment type="caution">
    <text evidence="2">The sequence shown here is derived from an EMBL/GenBank/DDBJ whole genome shotgun (WGS) entry which is preliminary data.</text>
</comment>
<accession>A0A9R1V277</accession>
<organism evidence="2 3">
    <name type="scientific">Lactuca sativa</name>
    <name type="common">Garden lettuce</name>
    <dbReference type="NCBI Taxonomy" id="4236"/>
    <lineage>
        <taxon>Eukaryota</taxon>
        <taxon>Viridiplantae</taxon>
        <taxon>Streptophyta</taxon>
        <taxon>Embryophyta</taxon>
        <taxon>Tracheophyta</taxon>
        <taxon>Spermatophyta</taxon>
        <taxon>Magnoliopsida</taxon>
        <taxon>eudicotyledons</taxon>
        <taxon>Gunneridae</taxon>
        <taxon>Pentapetalae</taxon>
        <taxon>asterids</taxon>
        <taxon>campanulids</taxon>
        <taxon>Asterales</taxon>
        <taxon>Asteraceae</taxon>
        <taxon>Cichorioideae</taxon>
        <taxon>Cichorieae</taxon>
        <taxon>Lactucinae</taxon>
        <taxon>Lactuca</taxon>
    </lineage>
</organism>
<dbReference type="Proteomes" id="UP000235145">
    <property type="component" value="Unassembled WGS sequence"/>
</dbReference>
<dbReference type="EMBL" id="NBSK02000007">
    <property type="protein sequence ID" value="KAJ0197908.1"/>
    <property type="molecule type" value="Genomic_DNA"/>
</dbReference>